<accession>A0ABR3NB43</accession>
<dbReference type="InterPro" id="IPR043502">
    <property type="entry name" value="DNA/RNA_pol_sf"/>
</dbReference>
<dbReference type="InterPro" id="IPR041577">
    <property type="entry name" value="RT_RNaseH_2"/>
</dbReference>
<evidence type="ECO:0000256" key="1">
    <source>
        <dbReference type="ARBA" id="ARBA00023268"/>
    </source>
</evidence>
<dbReference type="InterPro" id="IPR043128">
    <property type="entry name" value="Rev_trsase/Diguanyl_cyclase"/>
</dbReference>
<dbReference type="Proteomes" id="UP001558613">
    <property type="component" value="Unassembled WGS sequence"/>
</dbReference>
<dbReference type="Gene3D" id="3.30.70.270">
    <property type="match status" value="1"/>
</dbReference>
<comment type="caution">
    <text evidence="3">The sequence shown here is derived from an EMBL/GenBank/DDBJ whole genome shotgun (WGS) entry which is preliminary data.</text>
</comment>
<protein>
    <recommendedName>
        <fullName evidence="2">Reverse transcriptase/retrotransposon-derived protein RNase H-like domain-containing protein</fullName>
    </recommendedName>
</protein>
<reference evidence="3 4" key="1">
    <citation type="submission" date="2023-09" db="EMBL/GenBank/DDBJ databases">
        <authorList>
            <person name="Wang M."/>
        </authorList>
    </citation>
    <scope>NUCLEOTIDE SEQUENCE [LARGE SCALE GENOMIC DNA]</scope>
    <source>
        <strain evidence="3">GT-2023</strain>
        <tissue evidence="3">Liver</tissue>
    </source>
</reference>
<evidence type="ECO:0000259" key="2">
    <source>
        <dbReference type="Pfam" id="PF17919"/>
    </source>
</evidence>
<evidence type="ECO:0000313" key="4">
    <source>
        <dbReference type="Proteomes" id="UP001558613"/>
    </source>
</evidence>
<dbReference type="SUPFAM" id="SSF56672">
    <property type="entry name" value="DNA/RNA polymerases"/>
    <property type="match status" value="1"/>
</dbReference>
<sequence length="117" mass="13384">MLASPLTNCTKKSPKKFCWTEECEEAFKSLKNSLCQEPVLRSPDFSKRFIVQVDASDVGLGAILAQGEASEEKPVLFLSRKLFEREQRYSTIEKEGLAIKWAVDSLRYYLLGREFTL</sequence>
<feature type="domain" description="Reverse transcriptase/retrotransposon-derived protein RNase H-like" evidence="2">
    <location>
        <begin position="19"/>
        <end position="117"/>
    </location>
</feature>
<dbReference type="PANTHER" id="PTHR37984">
    <property type="entry name" value="PROTEIN CBG26694"/>
    <property type="match status" value="1"/>
</dbReference>
<dbReference type="PANTHER" id="PTHR37984:SF5">
    <property type="entry name" value="PROTEIN NYNRIN-LIKE"/>
    <property type="match status" value="1"/>
</dbReference>
<name>A0ABR3NB43_9TELE</name>
<dbReference type="Pfam" id="PF17919">
    <property type="entry name" value="RT_RNaseH_2"/>
    <property type="match status" value="1"/>
</dbReference>
<evidence type="ECO:0000313" key="3">
    <source>
        <dbReference type="EMBL" id="KAL1274173.1"/>
    </source>
</evidence>
<organism evidence="3 4">
    <name type="scientific">Cirrhinus molitorella</name>
    <name type="common">mud carp</name>
    <dbReference type="NCBI Taxonomy" id="172907"/>
    <lineage>
        <taxon>Eukaryota</taxon>
        <taxon>Metazoa</taxon>
        <taxon>Chordata</taxon>
        <taxon>Craniata</taxon>
        <taxon>Vertebrata</taxon>
        <taxon>Euteleostomi</taxon>
        <taxon>Actinopterygii</taxon>
        <taxon>Neopterygii</taxon>
        <taxon>Teleostei</taxon>
        <taxon>Ostariophysi</taxon>
        <taxon>Cypriniformes</taxon>
        <taxon>Cyprinidae</taxon>
        <taxon>Labeoninae</taxon>
        <taxon>Labeonini</taxon>
        <taxon>Cirrhinus</taxon>
    </lineage>
</organism>
<gene>
    <name evidence="3" type="ORF">QQF64_026987</name>
</gene>
<keyword evidence="4" id="KW-1185">Reference proteome</keyword>
<dbReference type="InterPro" id="IPR050951">
    <property type="entry name" value="Retrovirus_Pol_polyprotein"/>
</dbReference>
<dbReference type="EMBL" id="JAYMGO010000005">
    <property type="protein sequence ID" value="KAL1274173.1"/>
    <property type="molecule type" value="Genomic_DNA"/>
</dbReference>
<proteinExistence type="predicted"/>
<keyword evidence="1" id="KW-0511">Multifunctional enzyme</keyword>